<dbReference type="PANTHER" id="PTHR43000">
    <property type="entry name" value="DTDP-D-GLUCOSE 4,6-DEHYDRATASE-RELATED"/>
    <property type="match status" value="1"/>
</dbReference>
<gene>
    <name evidence="2" type="ORF">A3D04_00405</name>
</gene>
<dbReference type="InterPro" id="IPR016040">
    <property type="entry name" value="NAD(P)-bd_dom"/>
</dbReference>
<dbReference type="Gene3D" id="3.90.25.10">
    <property type="entry name" value="UDP-galactose 4-epimerase, domain 1"/>
    <property type="match status" value="1"/>
</dbReference>
<dbReference type="AlphaFoldDB" id="A0A1F5GAW0"/>
<evidence type="ECO:0000259" key="1">
    <source>
        <dbReference type="Pfam" id="PF16363"/>
    </source>
</evidence>
<reference evidence="2 3" key="1">
    <citation type="journal article" date="2016" name="Nat. Commun.">
        <title>Thousands of microbial genomes shed light on interconnected biogeochemical processes in an aquifer system.</title>
        <authorList>
            <person name="Anantharaman K."/>
            <person name="Brown C.T."/>
            <person name="Hug L.A."/>
            <person name="Sharon I."/>
            <person name="Castelle C.J."/>
            <person name="Probst A.J."/>
            <person name="Thomas B.C."/>
            <person name="Singh A."/>
            <person name="Wilkins M.J."/>
            <person name="Karaoz U."/>
            <person name="Brodie E.L."/>
            <person name="Williams K.H."/>
            <person name="Hubbard S.S."/>
            <person name="Banfield J.F."/>
        </authorList>
    </citation>
    <scope>NUCLEOTIDE SEQUENCE [LARGE SCALE GENOMIC DNA]</scope>
</reference>
<name>A0A1F5GAW0_9BACT</name>
<proteinExistence type="predicted"/>
<evidence type="ECO:0000313" key="3">
    <source>
        <dbReference type="Proteomes" id="UP000177369"/>
    </source>
</evidence>
<comment type="caution">
    <text evidence="2">The sequence shown here is derived from an EMBL/GenBank/DDBJ whole genome shotgun (WGS) entry which is preliminary data.</text>
</comment>
<dbReference type="Pfam" id="PF16363">
    <property type="entry name" value="GDP_Man_Dehyd"/>
    <property type="match status" value="1"/>
</dbReference>
<dbReference type="Gene3D" id="3.40.50.720">
    <property type="entry name" value="NAD(P)-binding Rossmann-like Domain"/>
    <property type="match status" value="1"/>
</dbReference>
<dbReference type="InterPro" id="IPR036291">
    <property type="entry name" value="NAD(P)-bd_dom_sf"/>
</dbReference>
<dbReference type="EMBL" id="MFBD01000014">
    <property type="protein sequence ID" value="OGD89023.1"/>
    <property type="molecule type" value="Genomic_DNA"/>
</dbReference>
<dbReference type="SUPFAM" id="SSF51735">
    <property type="entry name" value="NAD(P)-binding Rossmann-fold domains"/>
    <property type="match status" value="1"/>
</dbReference>
<organism evidence="2 3">
    <name type="scientific">Candidatus Curtissbacteria bacterium RIFCSPHIGHO2_02_FULL_40_16b</name>
    <dbReference type="NCBI Taxonomy" id="1797714"/>
    <lineage>
        <taxon>Bacteria</taxon>
        <taxon>Candidatus Curtissiibacteriota</taxon>
    </lineage>
</organism>
<evidence type="ECO:0000313" key="2">
    <source>
        <dbReference type="EMBL" id="OGD89023.1"/>
    </source>
</evidence>
<accession>A0A1F5GAW0</accession>
<dbReference type="STRING" id="1797714.A3D04_00405"/>
<sequence>MRKALITGIGGFVGGHLTDHLISQKIAVTGFIHPSHHSHNLDNLKKKANLVECDILNKQLIAKKLSNSFDCIFHLAAFSSPSKSFENSKETLENNILGELNLLEALKKINSKAKILIVGSSDEYGDINHNRLVNEEFPLNPSSPYAVSKVAQDLLGWQYFLNYGLQIVRVRPFNHIGPGQSTAFVVSAFASRIAQLEKKGGGIMRVGNLDAYRDFTDVRDMVRAYLLALEKGKLGQVYNIGLGKLYKISDIFKKLISLSKVKVKEKQDKTLHRSSDTNKITCDYSKFKKKTNWKPSIPIEKTLSDTINYERERLN</sequence>
<feature type="domain" description="NAD(P)-binding" evidence="1">
    <location>
        <begin position="5"/>
        <end position="305"/>
    </location>
</feature>
<protein>
    <recommendedName>
        <fullName evidence="1">NAD(P)-binding domain-containing protein</fullName>
    </recommendedName>
</protein>
<dbReference type="Proteomes" id="UP000177369">
    <property type="component" value="Unassembled WGS sequence"/>
</dbReference>